<dbReference type="Proteomes" id="UP001594288">
    <property type="component" value="Unassembled WGS sequence"/>
</dbReference>
<dbReference type="InterPro" id="IPR002740">
    <property type="entry name" value="EVE_domain"/>
</dbReference>
<reference evidence="3 4" key="1">
    <citation type="submission" date="2024-09" db="EMBL/GenBank/DDBJ databases">
        <authorList>
            <person name="D'Angelo T."/>
        </authorList>
    </citation>
    <scope>NUCLEOTIDE SEQUENCE [LARGE SCALE GENOMIC DNA]</scope>
    <source>
        <strain evidence="3">SAG AM-311-F02</strain>
    </source>
</reference>
<keyword evidence="3" id="KW-0540">Nuclease</keyword>
<evidence type="ECO:0000259" key="2">
    <source>
        <dbReference type="Pfam" id="PF01878"/>
    </source>
</evidence>
<organism evidence="3 4">
    <name type="scientific">Eiseniibacteriota bacterium</name>
    <dbReference type="NCBI Taxonomy" id="2212470"/>
    <lineage>
        <taxon>Bacteria</taxon>
        <taxon>Candidatus Eiseniibacteriota</taxon>
    </lineage>
</organism>
<dbReference type="GO" id="GO:0004519">
    <property type="term" value="F:endonuclease activity"/>
    <property type="evidence" value="ECO:0007669"/>
    <property type="project" value="UniProtKB-KW"/>
</dbReference>
<keyword evidence="3" id="KW-0255">Endonuclease</keyword>
<comment type="caution">
    <text evidence="3">The sequence shown here is derived from an EMBL/GenBank/DDBJ whole genome shotgun (WGS) entry which is preliminary data.</text>
</comment>
<sequence length="281" mass="32036">MSTWIFQGNMDRFDVDDYLTGEQLIYWTVTHKSHQRKVTVGDPVFIWRAKGSFRCSAGVVAKAYVCEPCRPKGKVAHPERLREGHWRSPDLEVGTIKAGLLLEDTRLTPGSGMLTRDHVASDPVLARSQIIRARVGSNFLLNNQQADRLSTLWRSAKDSVTTSLSHDNLTVAEGRVMYAVHAYRERNKRLVTIAKQRFTVTEGRLYCQLCGFSFETAYGEIGRGFIEAHHTKPVWRSDGREPTHIDDLMMVCANCHRMLHRGDPVYNLGILKELFRKEDFA</sequence>
<evidence type="ECO:0000313" key="3">
    <source>
        <dbReference type="EMBL" id="MFC1799290.1"/>
    </source>
</evidence>
<keyword evidence="3" id="KW-0378">Hydrolase</keyword>
<evidence type="ECO:0000259" key="1">
    <source>
        <dbReference type="Pfam" id="PF01844"/>
    </source>
</evidence>
<dbReference type="Pfam" id="PF01878">
    <property type="entry name" value="EVE"/>
    <property type="match status" value="1"/>
</dbReference>
<name>A0ABV6YMJ6_UNCEI</name>
<accession>A0ABV6YMJ6</accession>
<evidence type="ECO:0000313" key="4">
    <source>
        <dbReference type="Proteomes" id="UP001594288"/>
    </source>
</evidence>
<gene>
    <name evidence="3" type="ORF">ACFL2Z_00045</name>
</gene>
<dbReference type="Pfam" id="PF01844">
    <property type="entry name" value="HNH"/>
    <property type="match status" value="1"/>
</dbReference>
<dbReference type="EMBL" id="JBHPEI010000001">
    <property type="protein sequence ID" value="MFC1799290.1"/>
    <property type="molecule type" value="Genomic_DNA"/>
</dbReference>
<proteinExistence type="predicted"/>
<dbReference type="InterPro" id="IPR015947">
    <property type="entry name" value="PUA-like_sf"/>
</dbReference>
<feature type="domain" description="EVE" evidence="2">
    <location>
        <begin position="3"/>
        <end position="79"/>
    </location>
</feature>
<keyword evidence="4" id="KW-1185">Reference proteome</keyword>
<dbReference type="SUPFAM" id="SSF88697">
    <property type="entry name" value="PUA domain-like"/>
    <property type="match status" value="1"/>
</dbReference>
<protein>
    <submittedName>
        <fullName evidence="3">HNH endonuclease</fullName>
    </submittedName>
</protein>
<feature type="domain" description="HNH" evidence="1">
    <location>
        <begin position="207"/>
        <end position="261"/>
    </location>
</feature>
<dbReference type="InterPro" id="IPR002711">
    <property type="entry name" value="HNH"/>
</dbReference>